<dbReference type="AlphaFoldDB" id="A0A1H9M483"/>
<evidence type="ECO:0000313" key="3">
    <source>
        <dbReference type="EMBL" id="SER18265.1"/>
    </source>
</evidence>
<accession>A0A1H9M483</accession>
<dbReference type="Gene3D" id="3.50.80.20">
    <property type="entry name" value="D-Ala-D-Ala carboxypeptidase C, peptidase S13"/>
    <property type="match status" value="1"/>
</dbReference>
<sequence length="455" mass="48696">MGAQAALAAQGPLPVPVQTALERAQLPPDAVSVLVVDAAGGTPRLAHRAQVPMNPASVMKLVTTYAGLELLGPAYVWQTPVYIDGPVRSGTLQGNVYLRGQGDPKMVMERLWLLLRRLQGQGIRQIAGDIVLDHSAFVLPAHDPAAFDGEPLRPYNAAPDALLLNFKAVVFNLVPDPAAGVARVQMEPPLAGVQAPATVPLAPAGTACGDWRASLRADWSDATRVVLRGAYAAACGERSWAMAYADPARYAQRAVEGMWRELGGQLTGTVRSGTVPRHLEPAWVATSPSLAEVVRDINKYSNNVMAQQLWLTLGWQQHGVGTPENARAAVRQWWRTRWDEADLPAMDNGAGLSRQTRITAQALARMLQAAWASPVMPELLASLPVTGVDGTLRRSRASARAHLKTGSLRDVMAVAGYVHATDGRRYVLVAVVNHAQAAAARPVLDALVEWAAQGQ</sequence>
<dbReference type="SUPFAM" id="SSF56601">
    <property type="entry name" value="beta-lactamase/transpeptidase-like"/>
    <property type="match status" value="1"/>
</dbReference>
<dbReference type="InterPro" id="IPR000667">
    <property type="entry name" value="Peptidase_S13"/>
</dbReference>
<organism evidence="3 4">
    <name type="scientific">Giesbergeria anulus</name>
    <dbReference type="NCBI Taxonomy" id="180197"/>
    <lineage>
        <taxon>Bacteria</taxon>
        <taxon>Pseudomonadati</taxon>
        <taxon>Pseudomonadota</taxon>
        <taxon>Betaproteobacteria</taxon>
        <taxon>Burkholderiales</taxon>
        <taxon>Comamonadaceae</taxon>
        <taxon>Giesbergeria</taxon>
    </lineage>
</organism>
<evidence type="ECO:0000256" key="2">
    <source>
        <dbReference type="ARBA" id="ARBA00022801"/>
    </source>
</evidence>
<dbReference type="EMBL" id="FOGD01000005">
    <property type="protein sequence ID" value="SER18265.1"/>
    <property type="molecule type" value="Genomic_DNA"/>
</dbReference>
<keyword evidence="3" id="KW-0121">Carboxypeptidase</keyword>
<keyword evidence="4" id="KW-1185">Reference proteome</keyword>
<name>A0A1H9M483_9BURK</name>
<dbReference type="GO" id="GO:0004185">
    <property type="term" value="F:serine-type carboxypeptidase activity"/>
    <property type="evidence" value="ECO:0007669"/>
    <property type="project" value="InterPro"/>
</dbReference>
<dbReference type="InterPro" id="IPR012338">
    <property type="entry name" value="Beta-lactam/transpept-like"/>
</dbReference>
<dbReference type="NCBIfam" id="TIGR00666">
    <property type="entry name" value="PBP4"/>
    <property type="match status" value="1"/>
</dbReference>
<evidence type="ECO:0000313" key="4">
    <source>
        <dbReference type="Proteomes" id="UP000199766"/>
    </source>
</evidence>
<dbReference type="PRINTS" id="PR00922">
    <property type="entry name" value="DADACBPTASE3"/>
</dbReference>
<dbReference type="Proteomes" id="UP000199766">
    <property type="component" value="Unassembled WGS sequence"/>
</dbReference>
<keyword evidence="2" id="KW-0378">Hydrolase</keyword>
<dbReference type="Gene3D" id="3.40.710.10">
    <property type="entry name" value="DD-peptidase/beta-lactamase superfamily"/>
    <property type="match status" value="2"/>
</dbReference>
<keyword evidence="3" id="KW-0645">Protease</keyword>
<protein>
    <submittedName>
        <fullName evidence="3">D-alanyl-D-alanine carboxypeptidase / D-alanyl-D-alanine-endopeptidase (Penicillin-binding protein 4)</fullName>
    </submittedName>
</protein>
<comment type="similarity">
    <text evidence="1">Belongs to the peptidase S13 family.</text>
</comment>
<dbReference type="STRING" id="180197.SAMN02982919_01864"/>
<dbReference type="GO" id="GO:0006508">
    <property type="term" value="P:proteolysis"/>
    <property type="evidence" value="ECO:0007669"/>
    <property type="project" value="InterPro"/>
</dbReference>
<dbReference type="Pfam" id="PF02113">
    <property type="entry name" value="Peptidase_S13"/>
    <property type="match status" value="1"/>
</dbReference>
<dbReference type="PANTHER" id="PTHR30023">
    <property type="entry name" value="D-ALANYL-D-ALANINE CARBOXYPEPTIDASE"/>
    <property type="match status" value="1"/>
</dbReference>
<dbReference type="GO" id="GO:0000270">
    <property type="term" value="P:peptidoglycan metabolic process"/>
    <property type="evidence" value="ECO:0007669"/>
    <property type="project" value="TreeGrafter"/>
</dbReference>
<proteinExistence type="inferred from homology"/>
<reference evidence="3 4" key="1">
    <citation type="submission" date="2016-10" db="EMBL/GenBank/DDBJ databases">
        <authorList>
            <person name="de Groot N.N."/>
        </authorList>
    </citation>
    <scope>NUCLEOTIDE SEQUENCE [LARGE SCALE GENOMIC DNA]</scope>
    <source>
        <strain evidence="3 4">ATCC 35958</strain>
    </source>
</reference>
<dbReference type="PANTHER" id="PTHR30023:SF0">
    <property type="entry name" value="PENICILLIN-SENSITIVE CARBOXYPEPTIDASE A"/>
    <property type="match status" value="1"/>
</dbReference>
<gene>
    <name evidence="3" type="ORF">SAMN02982919_01864</name>
</gene>
<evidence type="ECO:0000256" key="1">
    <source>
        <dbReference type="ARBA" id="ARBA00006096"/>
    </source>
</evidence>